<reference evidence="1" key="1">
    <citation type="submission" date="2020-07" db="EMBL/GenBank/DDBJ databases">
        <title>A pangenomic view of the genus Pectobacterium provides insights into genome organization, phylogeny, and virulence.</title>
        <authorList>
            <person name="Jonkheer E."/>
            <person name="Brankovics B."/>
            <person name="Houwers I."/>
            <person name="Van Der Wolf J."/>
            <person name="Bonants P."/>
            <person name="Vreeburg R."/>
            <person name="Bollema R."/>
            <person name="De Haan J."/>
            <person name="Berke L."/>
            <person name="De Ridder D."/>
            <person name="Smit S."/>
            <person name="Van Der Lee T.A.J."/>
        </authorList>
    </citation>
    <scope>NUCLEOTIDE SEQUENCE</scope>
    <source>
        <strain evidence="1">NAK:433</strain>
    </source>
</reference>
<sequence length="169" mass="18552">MSHNRYLTSELDNKNKLSLIHTTPVKIKIPSVTSIIAALKTELHYNLQSLLILRSDIENLYEHAKTGAVLPSYINGEIERPAQPIADGSTTQRPSDKMKALITILAKCAGFDLDQPAKTAAAIEAAAQKQGYKIPISQGTLSRWRNDGVEALQQYRIPDENASDSTKPA</sequence>
<dbReference type="AlphaFoldDB" id="A0AAE2WGW7"/>
<comment type="caution">
    <text evidence="1">The sequence shown here is derived from an EMBL/GenBank/DDBJ whole genome shotgun (WGS) entry which is preliminary data.</text>
</comment>
<accession>A0AAE2WGW7</accession>
<evidence type="ECO:0000313" key="2">
    <source>
        <dbReference type="Proteomes" id="UP000768524"/>
    </source>
</evidence>
<gene>
    <name evidence="1" type="ORF">H4F45_12955</name>
</gene>
<dbReference type="EMBL" id="JACGEP010000031">
    <property type="protein sequence ID" value="MBN3052367.1"/>
    <property type="molecule type" value="Genomic_DNA"/>
</dbReference>
<name>A0AAE2WGW7_9GAMM</name>
<dbReference type="Proteomes" id="UP000768524">
    <property type="component" value="Unassembled WGS sequence"/>
</dbReference>
<organism evidence="1 2">
    <name type="scientific">Pectobacterium brasiliense</name>
    <dbReference type="NCBI Taxonomy" id="180957"/>
    <lineage>
        <taxon>Bacteria</taxon>
        <taxon>Pseudomonadati</taxon>
        <taxon>Pseudomonadota</taxon>
        <taxon>Gammaproteobacteria</taxon>
        <taxon>Enterobacterales</taxon>
        <taxon>Pectobacteriaceae</taxon>
        <taxon>Pectobacterium</taxon>
    </lineage>
</organism>
<evidence type="ECO:0000313" key="1">
    <source>
        <dbReference type="EMBL" id="MBN3052367.1"/>
    </source>
</evidence>
<proteinExistence type="predicted"/>
<dbReference type="RefSeq" id="WP_205558425.1">
    <property type="nucleotide sequence ID" value="NZ_JACGEP010000031.1"/>
</dbReference>
<protein>
    <submittedName>
        <fullName evidence="1">Uncharacterized protein</fullName>
    </submittedName>
</protein>